<dbReference type="NCBIfam" id="TIGR00063">
    <property type="entry name" value="folE"/>
    <property type="match status" value="1"/>
</dbReference>
<evidence type="ECO:0000313" key="7">
    <source>
        <dbReference type="EMBL" id="MBF8376985.1"/>
    </source>
</evidence>
<dbReference type="EMBL" id="JADPKZ010000030">
    <property type="protein sequence ID" value="MBF8376985.1"/>
    <property type="molecule type" value="Genomic_DNA"/>
</dbReference>
<proteinExistence type="inferred from homology"/>
<evidence type="ECO:0000256" key="2">
    <source>
        <dbReference type="ARBA" id="ARBA00005080"/>
    </source>
</evidence>
<evidence type="ECO:0000256" key="5">
    <source>
        <dbReference type="HAMAP-Rule" id="MF_00223"/>
    </source>
</evidence>
<organism evidence="7 8">
    <name type="scientific">Alicyclobacillus mali</name>
    <name type="common">ex Roth et al. 2021</name>
    <dbReference type="NCBI Taxonomy" id="1123961"/>
    <lineage>
        <taxon>Bacteria</taxon>
        <taxon>Bacillati</taxon>
        <taxon>Bacillota</taxon>
        <taxon>Bacilli</taxon>
        <taxon>Bacillales</taxon>
        <taxon>Alicyclobacillaceae</taxon>
        <taxon>Alicyclobacillus</taxon>
    </lineage>
</organism>
<keyword evidence="4 5" id="KW-0378">Hydrolase</keyword>
<gene>
    <name evidence="5 7" type="primary">folE</name>
    <name evidence="7" type="ORF">IW967_03725</name>
</gene>
<accession>A0ABS0F143</accession>
<dbReference type="EC" id="3.5.4.16" evidence="5"/>
<dbReference type="Gene3D" id="3.30.1130.10">
    <property type="match status" value="1"/>
</dbReference>
<evidence type="ECO:0000259" key="6">
    <source>
        <dbReference type="Pfam" id="PF01227"/>
    </source>
</evidence>
<protein>
    <recommendedName>
        <fullName evidence="5">GTP cyclohydrolase 1</fullName>
        <ecNumber evidence="5">3.5.4.16</ecNumber>
    </recommendedName>
    <alternativeName>
        <fullName evidence="5">GTP cyclohydrolase I</fullName>
        <shortName evidence="5">GTP-CH-I</shortName>
    </alternativeName>
</protein>
<evidence type="ECO:0000313" key="8">
    <source>
        <dbReference type="Proteomes" id="UP000642910"/>
    </source>
</evidence>
<dbReference type="InterPro" id="IPR043134">
    <property type="entry name" value="GTP-CH-I_N"/>
</dbReference>
<comment type="pathway">
    <text evidence="2 5">Cofactor biosynthesis; 7,8-dihydroneopterin triphosphate biosynthesis; 7,8-dihydroneopterin triphosphate from GTP: step 1/1.</text>
</comment>
<evidence type="ECO:0000256" key="4">
    <source>
        <dbReference type="ARBA" id="ARBA00022801"/>
    </source>
</evidence>
<keyword evidence="5" id="KW-0862">Zinc</keyword>
<dbReference type="InterPro" id="IPR001474">
    <property type="entry name" value="GTP_CycHdrlase_I"/>
</dbReference>
<dbReference type="PROSITE" id="PS00860">
    <property type="entry name" value="GTP_CYCLOHYDROL_1_2"/>
    <property type="match status" value="1"/>
</dbReference>
<feature type="domain" description="GTP cyclohydrolase I" evidence="6">
    <location>
        <begin position="26"/>
        <end position="204"/>
    </location>
</feature>
<dbReference type="InterPro" id="IPR043133">
    <property type="entry name" value="GTP-CH-I_C/QueF"/>
</dbReference>
<comment type="catalytic activity">
    <reaction evidence="1 5">
        <text>GTP + H2O = 7,8-dihydroneopterin 3'-triphosphate + formate + H(+)</text>
        <dbReference type="Rhea" id="RHEA:17473"/>
        <dbReference type="ChEBI" id="CHEBI:15377"/>
        <dbReference type="ChEBI" id="CHEBI:15378"/>
        <dbReference type="ChEBI" id="CHEBI:15740"/>
        <dbReference type="ChEBI" id="CHEBI:37565"/>
        <dbReference type="ChEBI" id="CHEBI:58462"/>
        <dbReference type="EC" id="3.5.4.16"/>
    </reaction>
</comment>
<dbReference type="SUPFAM" id="SSF55620">
    <property type="entry name" value="Tetrahydrobiopterin biosynthesis enzymes-like"/>
    <property type="match status" value="1"/>
</dbReference>
<evidence type="ECO:0000256" key="3">
    <source>
        <dbReference type="ARBA" id="ARBA00022563"/>
    </source>
</evidence>
<dbReference type="PANTHER" id="PTHR11109:SF7">
    <property type="entry name" value="GTP CYCLOHYDROLASE 1"/>
    <property type="match status" value="1"/>
</dbReference>
<comment type="subunit">
    <text evidence="5">Homopolymer.</text>
</comment>
<dbReference type="InterPro" id="IPR018234">
    <property type="entry name" value="GTP_CycHdrlase_I_CS"/>
</dbReference>
<keyword evidence="5" id="KW-0342">GTP-binding</keyword>
<dbReference type="PANTHER" id="PTHR11109">
    <property type="entry name" value="GTP CYCLOHYDROLASE I"/>
    <property type="match status" value="1"/>
</dbReference>
<keyword evidence="3 5" id="KW-0554">One-carbon metabolism</keyword>
<dbReference type="NCBIfam" id="NF006826">
    <property type="entry name" value="PRK09347.1-3"/>
    <property type="match status" value="1"/>
</dbReference>
<dbReference type="Pfam" id="PF01227">
    <property type="entry name" value="GTP_cyclohydroI"/>
    <property type="match status" value="1"/>
</dbReference>
<dbReference type="InterPro" id="IPR020602">
    <property type="entry name" value="GTP_CycHdrlase_I_dom"/>
</dbReference>
<keyword evidence="8" id="KW-1185">Reference proteome</keyword>
<keyword evidence="5" id="KW-0479">Metal-binding</keyword>
<dbReference type="GO" id="GO:0003934">
    <property type="term" value="F:GTP cyclohydrolase I activity"/>
    <property type="evidence" value="ECO:0007669"/>
    <property type="project" value="UniProtKB-EC"/>
</dbReference>
<dbReference type="NCBIfam" id="NF006825">
    <property type="entry name" value="PRK09347.1-2"/>
    <property type="match status" value="1"/>
</dbReference>
<evidence type="ECO:0000256" key="1">
    <source>
        <dbReference type="ARBA" id="ARBA00001052"/>
    </source>
</evidence>
<dbReference type="Proteomes" id="UP000642910">
    <property type="component" value="Unassembled WGS sequence"/>
</dbReference>
<keyword evidence="5" id="KW-0547">Nucleotide-binding</keyword>
<name>A0ABS0F143_9BACL</name>
<comment type="similarity">
    <text evidence="5">Belongs to the GTP cyclohydrolase I family.</text>
</comment>
<feature type="binding site" evidence="5">
    <location>
        <position position="98"/>
    </location>
    <ligand>
        <name>Zn(2+)</name>
        <dbReference type="ChEBI" id="CHEBI:29105"/>
    </ligand>
</feature>
<reference evidence="7 8" key="1">
    <citation type="submission" date="2020-11" db="EMBL/GenBank/DDBJ databases">
        <title>Genomic insight of Alicyclobacillus mali FL 18 reveals a new arsenic-resistant strain, with potential in environmental biotechnology.</title>
        <authorList>
            <person name="Fiorentino G."/>
            <person name="Gallo G."/>
            <person name="Aulitto M."/>
        </authorList>
    </citation>
    <scope>NUCLEOTIDE SEQUENCE [LARGE SCALE GENOMIC DNA]</scope>
    <source>
        <strain evidence="7 8">FL 18</strain>
    </source>
</reference>
<dbReference type="Gene3D" id="1.10.286.10">
    <property type="match status" value="1"/>
</dbReference>
<comment type="caution">
    <text evidence="7">The sequence shown here is derived from an EMBL/GenBank/DDBJ whole genome shotgun (WGS) entry which is preliminary data.</text>
</comment>
<sequence length="207" mass="23214">MATSRVDSERAHAPLRVDKPMDTARIEKAVRMILEAIGEDPDREGLVDTPARVARMYQEIFSGLHRDPEEELSARFHVEHGEVVLVRDIPFYSMCEHHLLPFFGTAHVAYLPHNNVVTGLSKLARLVDVVAKKPQVQERMTNEIADALAEALEAEGVLVVIDAEHLCMSMRGIRKPGSRTTTIAARGKYDEDSRLREEILQLIRLGG</sequence>
<dbReference type="HAMAP" id="MF_00223">
    <property type="entry name" value="FolE"/>
    <property type="match status" value="1"/>
</dbReference>
<feature type="binding site" evidence="5">
    <location>
        <position position="95"/>
    </location>
    <ligand>
        <name>Zn(2+)</name>
        <dbReference type="ChEBI" id="CHEBI:29105"/>
    </ligand>
</feature>
<dbReference type="PROSITE" id="PS00859">
    <property type="entry name" value="GTP_CYCLOHYDROL_1_1"/>
    <property type="match status" value="1"/>
</dbReference>
<feature type="binding site" evidence="5">
    <location>
        <position position="167"/>
    </location>
    <ligand>
        <name>Zn(2+)</name>
        <dbReference type="ChEBI" id="CHEBI:29105"/>
    </ligand>
</feature>